<comment type="caution">
    <text evidence="1">The sequence shown here is derived from an EMBL/GenBank/DDBJ whole genome shotgun (WGS) entry which is preliminary data.</text>
</comment>
<gene>
    <name evidence="1" type="ORF">G6N76_23050</name>
</gene>
<name>A0A6M1SBG7_9HYPH</name>
<evidence type="ECO:0000313" key="2">
    <source>
        <dbReference type="Proteomes" id="UP000477849"/>
    </source>
</evidence>
<dbReference type="RefSeq" id="WP_163906527.1">
    <property type="nucleotide sequence ID" value="NZ_CP048428.1"/>
</dbReference>
<proteinExistence type="predicted"/>
<protein>
    <submittedName>
        <fullName evidence="1">YkgJ family cysteine cluster protein</fullName>
    </submittedName>
</protein>
<sequence length="253" mass="28356">MTTEKRFACTACGMCCYGSVPLTVGEAVSMAGRFPLALSMSPVRPGARGQTIVERIGVSIPIAQRKRLLLVATPMSFIPPYMACPALQDDKLCGIHANKPVRCRAMPFYAFKDEDSQADMLVPRKGWLCETGPDAPVVYERRKIADRSDFDQERVALIDQASQLQRHIDLLLQHNPALLAHLLKAAQAPLGGRVAVGFLAFLRYDRTVDLLDFAKRQYPVLEDWILRTDGDSRAVEFNGLYRQALFEIERFVR</sequence>
<organism evidence="1 2">
    <name type="scientific">Rhizobium daejeonense</name>
    <dbReference type="NCBI Taxonomy" id="240521"/>
    <lineage>
        <taxon>Bacteria</taxon>
        <taxon>Pseudomonadati</taxon>
        <taxon>Pseudomonadota</taxon>
        <taxon>Alphaproteobacteria</taxon>
        <taxon>Hyphomicrobiales</taxon>
        <taxon>Rhizobiaceae</taxon>
        <taxon>Rhizobium/Agrobacterium group</taxon>
        <taxon>Rhizobium</taxon>
    </lineage>
</organism>
<evidence type="ECO:0000313" key="1">
    <source>
        <dbReference type="EMBL" id="NGO66550.1"/>
    </source>
</evidence>
<dbReference type="AlphaFoldDB" id="A0A6M1SBG7"/>
<reference evidence="1 2" key="1">
    <citation type="submission" date="2020-02" db="EMBL/GenBank/DDBJ databases">
        <title>Genome sequence of the type strain CCBAU10050 of Rhizobium daejeonense.</title>
        <authorList>
            <person name="Gao J."/>
            <person name="Sun J."/>
        </authorList>
    </citation>
    <scope>NUCLEOTIDE SEQUENCE [LARGE SCALE GENOMIC DNA]</scope>
    <source>
        <strain evidence="1 2">CCBAU10050</strain>
    </source>
</reference>
<accession>A0A6M1SBG7</accession>
<dbReference type="Proteomes" id="UP000477849">
    <property type="component" value="Unassembled WGS sequence"/>
</dbReference>
<dbReference type="EMBL" id="JAAKZH010000012">
    <property type="protein sequence ID" value="NGO66550.1"/>
    <property type="molecule type" value="Genomic_DNA"/>
</dbReference>
<keyword evidence="2" id="KW-1185">Reference proteome</keyword>